<evidence type="ECO:0000256" key="1">
    <source>
        <dbReference type="ARBA" id="ARBA00023159"/>
    </source>
</evidence>
<dbReference type="AlphaFoldDB" id="A0A6B8RGT5"/>
<organism evidence="3 4">
    <name type="scientific">Paenibacillus psychroresistens</name>
    <dbReference type="NCBI Taxonomy" id="1778678"/>
    <lineage>
        <taxon>Bacteria</taxon>
        <taxon>Bacillati</taxon>
        <taxon>Bacillota</taxon>
        <taxon>Bacilli</taxon>
        <taxon>Bacillales</taxon>
        <taxon>Paenibacillaceae</taxon>
        <taxon>Paenibacillus</taxon>
    </lineage>
</organism>
<proteinExistence type="predicted"/>
<keyword evidence="4" id="KW-1185">Reference proteome</keyword>
<name>A0A6B8RGT5_9BACL</name>
<dbReference type="CDD" id="cd00038">
    <property type="entry name" value="CAP_ED"/>
    <property type="match status" value="1"/>
</dbReference>
<evidence type="ECO:0000313" key="4">
    <source>
        <dbReference type="Proteomes" id="UP000426246"/>
    </source>
</evidence>
<reference evidence="4" key="1">
    <citation type="submission" date="2018-11" db="EMBL/GenBank/DDBJ databases">
        <title>Complete genome sequence of Paenibacillus sp. ML311-T8.</title>
        <authorList>
            <person name="Nam Y.-D."/>
            <person name="Kang J."/>
            <person name="Chung W.-H."/>
            <person name="Park Y.S."/>
        </authorList>
    </citation>
    <scope>NUCLEOTIDE SEQUENCE [LARGE SCALE GENOMIC DNA]</scope>
    <source>
        <strain evidence="4">ML311-T8</strain>
    </source>
</reference>
<accession>A0A6B8RGT5</accession>
<dbReference type="Gene3D" id="2.60.120.10">
    <property type="entry name" value="Jelly Rolls"/>
    <property type="match status" value="1"/>
</dbReference>
<dbReference type="Gene3D" id="1.10.10.10">
    <property type="entry name" value="Winged helix-like DNA-binding domain superfamily/Winged helix DNA-binding domain"/>
    <property type="match status" value="1"/>
</dbReference>
<dbReference type="PANTHER" id="PTHR24567">
    <property type="entry name" value="CRP FAMILY TRANSCRIPTIONAL REGULATORY PROTEIN"/>
    <property type="match status" value="1"/>
</dbReference>
<dbReference type="InterPro" id="IPR036388">
    <property type="entry name" value="WH-like_DNA-bd_sf"/>
</dbReference>
<gene>
    <name evidence="3" type="ORF">EHS13_11030</name>
</gene>
<dbReference type="Pfam" id="PF00027">
    <property type="entry name" value="cNMP_binding"/>
    <property type="match status" value="1"/>
</dbReference>
<evidence type="ECO:0000313" key="3">
    <source>
        <dbReference type="EMBL" id="QGQ95380.1"/>
    </source>
</evidence>
<dbReference type="Proteomes" id="UP000426246">
    <property type="component" value="Chromosome"/>
</dbReference>
<sequence>MLGQRTKIRIGSHQKEIPIMFQAFLKQVQLFAQLNDEQIEMISAVCQKKSFRGGTVLFQQNEPGNTFYIVFSGSVKIFTSHNGDEKVLSMFKSGDSFGELSLIDGRPRSASAQTLEDCSLITLTVTHFMDILKSNFEINLCIMRELCQRLRDTNQHVNDLTFLDARTRILKNLIMLANKHGVREGNLIKIRVALNYDELSQMSNVQKPILMQVLRDLQEKQILVPTSTELRLDLTKLR</sequence>
<dbReference type="InterPro" id="IPR000595">
    <property type="entry name" value="cNMP-bd_dom"/>
</dbReference>
<feature type="domain" description="Cyclic nucleotide-binding" evidence="2">
    <location>
        <begin position="30"/>
        <end position="149"/>
    </location>
</feature>
<dbReference type="SMART" id="SM00100">
    <property type="entry name" value="cNMP"/>
    <property type="match status" value="1"/>
</dbReference>
<dbReference type="InterPro" id="IPR014710">
    <property type="entry name" value="RmlC-like_jellyroll"/>
</dbReference>
<dbReference type="EMBL" id="CP034235">
    <property type="protein sequence ID" value="QGQ95380.1"/>
    <property type="molecule type" value="Genomic_DNA"/>
</dbReference>
<keyword evidence="1" id="KW-0010">Activator</keyword>
<dbReference type="SUPFAM" id="SSF51206">
    <property type="entry name" value="cAMP-binding domain-like"/>
    <property type="match status" value="1"/>
</dbReference>
<protein>
    <submittedName>
        <fullName evidence="3">Crp/Fnr family transcriptional regulator</fullName>
    </submittedName>
</protein>
<dbReference type="SUPFAM" id="SSF46785">
    <property type="entry name" value="Winged helix' DNA-binding domain"/>
    <property type="match status" value="1"/>
</dbReference>
<dbReference type="GO" id="GO:0005829">
    <property type="term" value="C:cytosol"/>
    <property type="evidence" value="ECO:0007669"/>
    <property type="project" value="TreeGrafter"/>
</dbReference>
<dbReference type="PROSITE" id="PS00889">
    <property type="entry name" value="CNMP_BINDING_2"/>
    <property type="match status" value="1"/>
</dbReference>
<dbReference type="InterPro" id="IPR050397">
    <property type="entry name" value="Env_Response_Regulators"/>
</dbReference>
<dbReference type="InterPro" id="IPR018488">
    <property type="entry name" value="cNMP-bd_CS"/>
</dbReference>
<evidence type="ECO:0000259" key="2">
    <source>
        <dbReference type="PROSITE" id="PS50042"/>
    </source>
</evidence>
<dbReference type="InterPro" id="IPR018490">
    <property type="entry name" value="cNMP-bd_dom_sf"/>
</dbReference>
<dbReference type="PANTHER" id="PTHR24567:SF74">
    <property type="entry name" value="HTH-TYPE TRANSCRIPTIONAL REGULATOR ARCR"/>
    <property type="match status" value="1"/>
</dbReference>
<dbReference type="PRINTS" id="PR00103">
    <property type="entry name" value="CAMPKINASE"/>
</dbReference>
<dbReference type="InterPro" id="IPR036390">
    <property type="entry name" value="WH_DNA-bd_sf"/>
</dbReference>
<dbReference type="KEGG" id="ppsc:EHS13_11030"/>
<dbReference type="GO" id="GO:0003700">
    <property type="term" value="F:DNA-binding transcription factor activity"/>
    <property type="evidence" value="ECO:0007669"/>
    <property type="project" value="TreeGrafter"/>
</dbReference>
<dbReference type="PROSITE" id="PS50042">
    <property type="entry name" value="CNMP_BINDING_3"/>
    <property type="match status" value="1"/>
</dbReference>